<accession>A0A238YUH4</accession>
<dbReference type="Pfam" id="PF07715">
    <property type="entry name" value="Plug"/>
    <property type="match status" value="1"/>
</dbReference>
<dbReference type="SUPFAM" id="SSF56935">
    <property type="entry name" value="Porins"/>
    <property type="match status" value="1"/>
</dbReference>
<keyword evidence="12" id="KW-0675">Receptor</keyword>
<keyword evidence="6 14" id="KW-0812">Transmembrane</keyword>
<feature type="domain" description="TonB-dependent receptor plug" evidence="17">
    <location>
        <begin position="89"/>
        <end position="189"/>
    </location>
</feature>
<dbReference type="InterPro" id="IPR000531">
    <property type="entry name" value="Beta-barrel_TonB"/>
</dbReference>
<dbReference type="GO" id="GO:0009279">
    <property type="term" value="C:cell outer membrane"/>
    <property type="evidence" value="ECO:0007669"/>
    <property type="project" value="UniProtKB-SubCell"/>
</dbReference>
<dbReference type="InterPro" id="IPR012910">
    <property type="entry name" value="Plug_dom"/>
</dbReference>
<comment type="similarity">
    <text evidence="2 14 15">Belongs to the TonB-dependent receptor family.</text>
</comment>
<evidence type="ECO:0000256" key="13">
    <source>
        <dbReference type="ARBA" id="ARBA00023237"/>
    </source>
</evidence>
<evidence type="ECO:0000256" key="10">
    <source>
        <dbReference type="ARBA" id="ARBA00023077"/>
    </source>
</evidence>
<evidence type="ECO:0000256" key="2">
    <source>
        <dbReference type="ARBA" id="ARBA00009810"/>
    </source>
</evidence>
<evidence type="ECO:0000259" key="17">
    <source>
        <dbReference type="Pfam" id="PF07715"/>
    </source>
</evidence>
<dbReference type="PANTHER" id="PTHR32552:SF68">
    <property type="entry name" value="FERRICHROME OUTER MEMBRANE TRANSPORTER_PHAGE RECEPTOR"/>
    <property type="match status" value="1"/>
</dbReference>
<comment type="subcellular location">
    <subcellularLocation>
        <location evidence="1 14">Cell outer membrane</location>
        <topology evidence="1 14">Multi-pass membrane protein</topology>
    </subcellularLocation>
</comment>
<keyword evidence="4 14" id="KW-1134">Transmembrane beta strand</keyword>
<keyword evidence="10 15" id="KW-0798">TonB box</keyword>
<dbReference type="EMBL" id="FZOA01000003">
    <property type="protein sequence ID" value="SNR74361.1"/>
    <property type="molecule type" value="Genomic_DNA"/>
</dbReference>
<evidence type="ECO:0000259" key="16">
    <source>
        <dbReference type="Pfam" id="PF00593"/>
    </source>
</evidence>
<evidence type="ECO:0000313" key="19">
    <source>
        <dbReference type="Proteomes" id="UP000198305"/>
    </source>
</evidence>
<evidence type="ECO:0000256" key="14">
    <source>
        <dbReference type="PROSITE-ProRule" id="PRU01360"/>
    </source>
</evidence>
<keyword evidence="19" id="KW-1185">Reference proteome</keyword>
<keyword evidence="8" id="KW-0408">Iron</keyword>
<evidence type="ECO:0000256" key="15">
    <source>
        <dbReference type="RuleBase" id="RU003357"/>
    </source>
</evidence>
<keyword evidence="7" id="KW-0732">Signal</keyword>
<dbReference type="GO" id="GO:0015891">
    <property type="term" value="P:siderophore transport"/>
    <property type="evidence" value="ECO:0007669"/>
    <property type="project" value="InterPro"/>
</dbReference>
<keyword evidence="9" id="KW-0406">Ion transport</keyword>
<dbReference type="PANTHER" id="PTHR32552">
    <property type="entry name" value="FERRICHROME IRON RECEPTOR-RELATED"/>
    <property type="match status" value="1"/>
</dbReference>
<dbReference type="GO" id="GO:0038023">
    <property type="term" value="F:signaling receptor activity"/>
    <property type="evidence" value="ECO:0007669"/>
    <property type="project" value="InterPro"/>
</dbReference>
<feature type="domain" description="TonB-dependent receptor-like beta-barrel" evidence="16">
    <location>
        <begin position="262"/>
        <end position="691"/>
    </location>
</feature>
<gene>
    <name evidence="18" type="ORF">SAMN05192560_0826</name>
</gene>
<protein>
    <submittedName>
        <fullName evidence="18">Iron complex outermembrane recepter protein</fullName>
    </submittedName>
</protein>
<evidence type="ECO:0000256" key="9">
    <source>
        <dbReference type="ARBA" id="ARBA00023065"/>
    </source>
</evidence>
<sequence>MVINIICGVCKDNLCKLHIADIRKKGGVMYQYSGSRKLKLAQQMLLMAGLCQSCVIAYAQDTAGDDEAQTALPVVTVVGSADKSGDNFKSTAQSVSIINEQDIEDIGANRKLDDLLLYEAGVLSQQFGMDNKSNWFKVRGFDANTTLDGTAISNNGFFVWEQELYGLEKVEILKGANSFNYGATDAGGTVNLMSKRPKDIEAGEINLSVGNFNRRTISGDYNGILSELNGVRYRLVGSYSKSNFPIDHTGMEQYYFAPSIAWDITDRTSLTVLASLLKKQGTPTNGFMPGYGSLIRTPYGKIGYDTNLGEPSRDYFERRQYSIGYEFSHDFGQRLKFTQNYRYGKMDHDFLGVFAWESDKDRLATRGYSYLNGQSTVHSVDNRLSKTFLLGDIENTIMLGWDYKRSRTDAENNGFGYVPPIDMFNPQYGAPFTVTANPYELRLKQQGLYLFNQFNWNDTVLVNLGVRRDNYESSSYIDLKHHADKGGKNTHNASIMVRTPIGLSPYVSHSTSFNPALGADDYGRAYKPYEGKQLEVGFKYEPSWMRGSFNLAFFDLKEENALVSDASNVQIQAGERRNRGIELQSDWLINDNVSAKFSYTRNNAEQDLSVSQTVKAPLIPDHQVAARVSYKHTQGTILNGLRLSLGVRYNGSTEDERYYPGYKVSSYTLVDAMASYPLTPHWNLQVNATNLLNKEYLSACDFYCYYGTSRTVDAQLSYHW</sequence>
<reference evidence="19" key="1">
    <citation type="submission" date="2017-06" db="EMBL/GenBank/DDBJ databases">
        <authorList>
            <person name="Varghese N."/>
            <person name="Submissions S."/>
        </authorList>
    </citation>
    <scope>NUCLEOTIDE SEQUENCE [LARGE SCALE GENOMIC DNA]</scope>
    <source>
        <strain evidence="19">Ca-68</strain>
    </source>
</reference>
<keyword evidence="3 14" id="KW-0813">Transport</keyword>
<evidence type="ECO:0000256" key="5">
    <source>
        <dbReference type="ARBA" id="ARBA00022496"/>
    </source>
</evidence>
<dbReference type="PROSITE" id="PS52016">
    <property type="entry name" value="TONB_DEPENDENT_REC_3"/>
    <property type="match status" value="1"/>
</dbReference>
<dbReference type="OrthoDB" id="127311at2"/>
<name>A0A238YUH4_9PROT</name>
<dbReference type="Proteomes" id="UP000198305">
    <property type="component" value="Unassembled WGS sequence"/>
</dbReference>
<keyword evidence="11 14" id="KW-0472">Membrane</keyword>
<evidence type="ECO:0000256" key="11">
    <source>
        <dbReference type="ARBA" id="ARBA00023136"/>
    </source>
</evidence>
<evidence type="ECO:0000256" key="8">
    <source>
        <dbReference type="ARBA" id="ARBA00023004"/>
    </source>
</evidence>
<dbReference type="InterPro" id="IPR037066">
    <property type="entry name" value="Plug_dom_sf"/>
</dbReference>
<dbReference type="Gene3D" id="2.40.170.20">
    <property type="entry name" value="TonB-dependent receptor, beta-barrel domain"/>
    <property type="match status" value="1"/>
</dbReference>
<evidence type="ECO:0000256" key="12">
    <source>
        <dbReference type="ARBA" id="ARBA00023170"/>
    </source>
</evidence>
<dbReference type="NCBIfam" id="TIGR01783">
    <property type="entry name" value="TonB-siderophor"/>
    <property type="match status" value="1"/>
</dbReference>
<dbReference type="InterPro" id="IPR036942">
    <property type="entry name" value="Beta-barrel_TonB_sf"/>
</dbReference>
<evidence type="ECO:0000256" key="7">
    <source>
        <dbReference type="ARBA" id="ARBA00022729"/>
    </source>
</evidence>
<evidence type="ECO:0000256" key="3">
    <source>
        <dbReference type="ARBA" id="ARBA00022448"/>
    </source>
</evidence>
<keyword evidence="13 14" id="KW-0998">Cell outer membrane</keyword>
<dbReference type="InterPro" id="IPR010105">
    <property type="entry name" value="TonB_sidphr_rcpt"/>
</dbReference>
<evidence type="ECO:0000256" key="1">
    <source>
        <dbReference type="ARBA" id="ARBA00004571"/>
    </source>
</evidence>
<dbReference type="AlphaFoldDB" id="A0A238YUH4"/>
<dbReference type="InterPro" id="IPR039426">
    <property type="entry name" value="TonB-dep_rcpt-like"/>
</dbReference>
<dbReference type="Pfam" id="PF00593">
    <property type="entry name" value="TonB_dep_Rec_b-barrel"/>
    <property type="match status" value="1"/>
</dbReference>
<dbReference type="CDD" id="cd01347">
    <property type="entry name" value="ligand_gated_channel"/>
    <property type="match status" value="1"/>
</dbReference>
<dbReference type="RefSeq" id="WP_089374959.1">
    <property type="nucleotide sequence ID" value="NZ_FZOA01000003.1"/>
</dbReference>
<dbReference type="Gene3D" id="2.170.130.10">
    <property type="entry name" value="TonB-dependent receptor, plug domain"/>
    <property type="match status" value="1"/>
</dbReference>
<evidence type="ECO:0000256" key="6">
    <source>
        <dbReference type="ARBA" id="ARBA00022692"/>
    </source>
</evidence>
<proteinExistence type="inferred from homology"/>
<organism evidence="18 19">
    <name type="scientific">Methylobacillus rhizosphaerae</name>
    <dbReference type="NCBI Taxonomy" id="551994"/>
    <lineage>
        <taxon>Bacteria</taxon>
        <taxon>Pseudomonadati</taxon>
        <taxon>Pseudomonadota</taxon>
        <taxon>Betaproteobacteria</taxon>
        <taxon>Nitrosomonadales</taxon>
        <taxon>Methylophilaceae</taxon>
        <taxon>Methylobacillus</taxon>
    </lineage>
</organism>
<evidence type="ECO:0000313" key="18">
    <source>
        <dbReference type="EMBL" id="SNR74361.1"/>
    </source>
</evidence>
<dbReference type="GO" id="GO:0015344">
    <property type="term" value="F:siderophore uptake transmembrane transporter activity"/>
    <property type="evidence" value="ECO:0007669"/>
    <property type="project" value="TreeGrafter"/>
</dbReference>
<keyword evidence="5" id="KW-0410">Iron transport</keyword>
<evidence type="ECO:0000256" key="4">
    <source>
        <dbReference type="ARBA" id="ARBA00022452"/>
    </source>
</evidence>